<dbReference type="KEGG" id="srhi:H9L12_08240"/>
<dbReference type="EMBL" id="CP060717">
    <property type="protein sequence ID" value="QNN64327.1"/>
    <property type="molecule type" value="Genomic_DNA"/>
</dbReference>
<sequence>MTAYRASNDAEFLRQTEAALLNAPFEVGGWTRALSMLASATHSRGSNFLCIGSRLPTLNLFTGYTDHEVQKTFGDAELWGRPNWRIGSVAGPLEVQHEAHYQTYRRLHSTNYYDDATRDIDMPFGCQTLFDREGDSFVGVALMRGRRDGPCTDLTISRFTRLAHLMHQAVRAEDAMAGEGSRIALGEWSAVSQPVLLVNRHRWLCAMSPSAEAFLEKNGPFRLRGALLGLRHPLDHHRWLQLIGYMLGDAPCRVPATLRLRGFPGTSLRVVPLGSAGSELGFGPCLSVAIETEPPLSGASPARKEVPRERLYGRGEHR</sequence>
<accession>A0A7G9S902</accession>
<dbReference type="AlphaFoldDB" id="A0A7G9S902"/>
<reference evidence="2 3" key="1">
    <citation type="submission" date="2020-08" db="EMBL/GenBank/DDBJ databases">
        <title>Genome sequence of Sphingomonas rhizophila KACC 19189T.</title>
        <authorList>
            <person name="Hyun D.-W."/>
            <person name="Bae J.-W."/>
        </authorList>
    </citation>
    <scope>NUCLEOTIDE SEQUENCE [LARGE SCALE GENOMIC DNA]</scope>
    <source>
        <strain evidence="2 3">KACC 19189</strain>
    </source>
</reference>
<dbReference type="Proteomes" id="UP000515955">
    <property type="component" value="Chromosome"/>
</dbReference>
<evidence type="ECO:0000313" key="3">
    <source>
        <dbReference type="Proteomes" id="UP000515955"/>
    </source>
</evidence>
<feature type="compositionally biased region" description="Basic and acidic residues" evidence="1">
    <location>
        <begin position="302"/>
        <end position="318"/>
    </location>
</feature>
<organism evidence="2 3">
    <name type="scientific">Sphingomonas rhizophila</name>
    <dbReference type="NCBI Taxonomy" id="2071607"/>
    <lineage>
        <taxon>Bacteria</taxon>
        <taxon>Pseudomonadati</taxon>
        <taxon>Pseudomonadota</taxon>
        <taxon>Alphaproteobacteria</taxon>
        <taxon>Sphingomonadales</taxon>
        <taxon>Sphingomonadaceae</taxon>
        <taxon>Sphingomonas</taxon>
    </lineage>
</organism>
<gene>
    <name evidence="2" type="ORF">H9L12_08240</name>
</gene>
<feature type="region of interest" description="Disordered" evidence="1">
    <location>
        <begin position="295"/>
        <end position="318"/>
    </location>
</feature>
<protein>
    <recommendedName>
        <fullName evidence="4">Helix-turn-helix transcriptional regulator</fullName>
    </recommendedName>
</protein>
<dbReference type="RefSeq" id="WP_187541327.1">
    <property type="nucleotide sequence ID" value="NZ_CP060717.1"/>
</dbReference>
<proteinExistence type="predicted"/>
<name>A0A7G9S902_9SPHN</name>
<evidence type="ECO:0008006" key="4">
    <source>
        <dbReference type="Google" id="ProtNLM"/>
    </source>
</evidence>
<keyword evidence="3" id="KW-1185">Reference proteome</keyword>
<evidence type="ECO:0000256" key="1">
    <source>
        <dbReference type="SAM" id="MobiDB-lite"/>
    </source>
</evidence>
<evidence type="ECO:0000313" key="2">
    <source>
        <dbReference type="EMBL" id="QNN64327.1"/>
    </source>
</evidence>